<gene>
    <name evidence="1" type="ORF">IG616_05035</name>
</gene>
<name>A0ABR9CJ86_9HYPH</name>
<reference evidence="1 2" key="2">
    <citation type="journal article" date="2021" name="Int. J. Syst. Evol. Microbiol.">
        <title>Roseibium litorale sp. nov., isolated from a tidal flat sediment and proposal for the reclassification of Labrenzia polysiphoniae as Roseibium polysiphoniae comb. nov.</title>
        <authorList>
            <person name="Liu Y."/>
            <person name="Pei T."/>
            <person name="Du J."/>
            <person name="Chao M."/>
            <person name="Deng M.R."/>
            <person name="Zhu H."/>
        </authorList>
    </citation>
    <scope>NUCLEOTIDE SEQUENCE [LARGE SCALE GENOMIC DNA]</scope>
    <source>
        <strain evidence="1 2">4C16A</strain>
    </source>
</reference>
<sequence length="65" mass="7111">MKQTNTKPYRVLKKQFVNGAWHEPGAEVGLTEQEALFRLRSGSIEPVAAAKSVASSPKKQEAKAD</sequence>
<comment type="caution">
    <text evidence="1">The sequence shown here is derived from an EMBL/GenBank/DDBJ whole genome shotgun (WGS) entry which is preliminary data.</text>
</comment>
<accession>A0ABR9CJ86</accession>
<reference evidence="2" key="1">
    <citation type="submission" date="2020-09" db="EMBL/GenBank/DDBJ databases">
        <title>The genome sequence of strain Labrenzia suaedae 4C16A.</title>
        <authorList>
            <person name="Liu Y."/>
        </authorList>
    </citation>
    <scope>NUCLEOTIDE SEQUENCE [LARGE SCALE GENOMIC DNA]</scope>
    <source>
        <strain evidence="2">4C16A</strain>
    </source>
</reference>
<dbReference type="RefSeq" id="WP_192147041.1">
    <property type="nucleotide sequence ID" value="NZ_JACYXI010000002.1"/>
</dbReference>
<keyword evidence="2" id="KW-1185">Reference proteome</keyword>
<dbReference type="EMBL" id="JACYXI010000002">
    <property type="protein sequence ID" value="MBD8890899.1"/>
    <property type="molecule type" value="Genomic_DNA"/>
</dbReference>
<organism evidence="1 2">
    <name type="scientific">Roseibium litorale</name>
    <dbReference type="NCBI Taxonomy" id="2803841"/>
    <lineage>
        <taxon>Bacteria</taxon>
        <taxon>Pseudomonadati</taxon>
        <taxon>Pseudomonadota</taxon>
        <taxon>Alphaproteobacteria</taxon>
        <taxon>Hyphomicrobiales</taxon>
        <taxon>Stappiaceae</taxon>
        <taxon>Roseibium</taxon>
    </lineage>
</organism>
<evidence type="ECO:0000313" key="1">
    <source>
        <dbReference type="EMBL" id="MBD8890899.1"/>
    </source>
</evidence>
<proteinExistence type="predicted"/>
<dbReference type="Proteomes" id="UP000632063">
    <property type="component" value="Unassembled WGS sequence"/>
</dbReference>
<evidence type="ECO:0000313" key="2">
    <source>
        <dbReference type="Proteomes" id="UP000632063"/>
    </source>
</evidence>
<protein>
    <submittedName>
        <fullName evidence="1">Uncharacterized protein</fullName>
    </submittedName>
</protein>